<evidence type="ECO:0000313" key="1">
    <source>
        <dbReference type="EMBL" id="CEK81166.1"/>
    </source>
</evidence>
<proteinExistence type="predicted"/>
<accession>A0A0B7AME7</accession>
<dbReference type="EMBL" id="HACG01034301">
    <property type="protein sequence ID" value="CEK81166.1"/>
    <property type="molecule type" value="Transcribed_RNA"/>
</dbReference>
<organism evidence="1">
    <name type="scientific">Arion vulgaris</name>
    <dbReference type="NCBI Taxonomy" id="1028688"/>
    <lineage>
        <taxon>Eukaryota</taxon>
        <taxon>Metazoa</taxon>
        <taxon>Spiralia</taxon>
        <taxon>Lophotrochozoa</taxon>
        <taxon>Mollusca</taxon>
        <taxon>Gastropoda</taxon>
        <taxon>Heterobranchia</taxon>
        <taxon>Euthyneura</taxon>
        <taxon>Panpulmonata</taxon>
        <taxon>Eupulmonata</taxon>
        <taxon>Stylommatophora</taxon>
        <taxon>Helicina</taxon>
        <taxon>Arionoidea</taxon>
        <taxon>Arionidae</taxon>
        <taxon>Arion</taxon>
    </lineage>
</organism>
<protein>
    <submittedName>
        <fullName evidence="1">Uncharacterized protein</fullName>
    </submittedName>
</protein>
<reference evidence="1" key="1">
    <citation type="submission" date="2014-12" db="EMBL/GenBank/DDBJ databases">
        <title>Insight into the proteome of Arion vulgaris.</title>
        <authorList>
            <person name="Aradska J."/>
            <person name="Bulat T."/>
            <person name="Smidak R."/>
            <person name="Sarate P."/>
            <person name="Gangsoo J."/>
            <person name="Sialana F."/>
            <person name="Bilban M."/>
            <person name="Lubec G."/>
        </authorList>
    </citation>
    <scope>NUCLEOTIDE SEQUENCE</scope>
    <source>
        <tissue evidence="1">Skin</tissue>
    </source>
</reference>
<gene>
    <name evidence="1" type="primary">ORF124640</name>
</gene>
<name>A0A0B7AME7_9EUPU</name>
<sequence>MQGSPRYEWDISQEWQNPLTGVQRSSPREARISSLQRFFSQGGKHARVFSQGGKHFNFTKIFLEINLLGHEMLTLHLWLTRTSYTSA</sequence>
<dbReference type="AlphaFoldDB" id="A0A0B7AME7"/>